<dbReference type="PANTHER" id="PTHR43639:SF1">
    <property type="entry name" value="SHORT-CHAIN DEHYDROGENASE_REDUCTASE FAMILY PROTEIN"/>
    <property type="match status" value="1"/>
</dbReference>
<comment type="similarity">
    <text evidence="1">Belongs to the short-chain dehydrogenases/reductases (SDR) family.</text>
</comment>
<evidence type="ECO:0000256" key="3">
    <source>
        <dbReference type="ARBA" id="ARBA00023002"/>
    </source>
</evidence>
<evidence type="ECO:0008006" key="6">
    <source>
        <dbReference type="Google" id="ProtNLM"/>
    </source>
</evidence>
<gene>
    <name evidence="4" type="ORF">A1O9_06459</name>
</gene>
<protein>
    <recommendedName>
        <fullName evidence="6">3-oxoacyl-[acyl-carrier protein] reductase</fullName>
    </recommendedName>
</protein>
<dbReference type="STRING" id="1182545.A0A072PGU7"/>
<dbReference type="EMBL" id="AMGV01000004">
    <property type="protein sequence ID" value="KEF58533.1"/>
    <property type="molecule type" value="Genomic_DNA"/>
</dbReference>
<dbReference type="Pfam" id="PF13561">
    <property type="entry name" value="adh_short_C2"/>
    <property type="match status" value="1"/>
</dbReference>
<name>A0A072PGU7_9EURO</name>
<proteinExistence type="inferred from homology"/>
<dbReference type="HOGENOM" id="CLU_010194_1_0_1"/>
<dbReference type="NCBIfam" id="NF005559">
    <property type="entry name" value="PRK07231.1"/>
    <property type="match status" value="1"/>
</dbReference>
<comment type="caution">
    <text evidence="4">The sequence shown here is derived from an EMBL/GenBank/DDBJ whole genome shotgun (WGS) entry which is preliminary data.</text>
</comment>
<evidence type="ECO:0000313" key="4">
    <source>
        <dbReference type="EMBL" id="KEF58533.1"/>
    </source>
</evidence>
<dbReference type="InterPro" id="IPR002347">
    <property type="entry name" value="SDR_fam"/>
</dbReference>
<dbReference type="Gene3D" id="3.40.50.720">
    <property type="entry name" value="NAD(P)-binding Rossmann-like Domain"/>
    <property type="match status" value="1"/>
</dbReference>
<keyword evidence="3" id="KW-0560">Oxidoreductase</keyword>
<reference evidence="4 5" key="1">
    <citation type="submission" date="2013-03" db="EMBL/GenBank/DDBJ databases">
        <title>The Genome Sequence of Exophiala aquamarina CBS 119918.</title>
        <authorList>
            <consortium name="The Broad Institute Genomics Platform"/>
            <person name="Cuomo C."/>
            <person name="de Hoog S."/>
            <person name="Gorbushina A."/>
            <person name="Walker B."/>
            <person name="Young S.K."/>
            <person name="Zeng Q."/>
            <person name="Gargeya S."/>
            <person name="Fitzgerald M."/>
            <person name="Haas B."/>
            <person name="Abouelleil A."/>
            <person name="Allen A.W."/>
            <person name="Alvarado L."/>
            <person name="Arachchi H.M."/>
            <person name="Berlin A.M."/>
            <person name="Chapman S.B."/>
            <person name="Gainer-Dewar J."/>
            <person name="Goldberg J."/>
            <person name="Griggs A."/>
            <person name="Gujja S."/>
            <person name="Hansen M."/>
            <person name="Howarth C."/>
            <person name="Imamovic A."/>
            <person name="Ireland A."/>
            <person name="Larimer J."/>
            <person name="McCowan C."/>
            <person name="Murphy C."/>
            <person name="Pearson M."/>
            <person name="Poon T.W."/>
            <person name="Priest M."/>
            <person name="Roberts A."/>
            <person name="Saif S."/>
            <person name="Shea T."/>
            <person name="Sisk P."/>
            <person name="Sykes S."/>
            <person name="Wortman J."/>
            <person name="Nusbaum C."/>
            <person name="Birren B."/>
        </authorList>
    </citation>
    <scope>NUCLEOTIDE SEQUENCE [LARGE SCALE GENOMIC DNA]</scope>
    <source>
        <strain evidence="4 5">CBS 119918</strain>
    </source>
</reference>
<dbReference type="PRINTS" id="PR00080">
    <property type="entry name" value="SDRFAMILY"/>
</dbReference>
<dbReference type="GeneID" id="25281376"/>
<dbReference type="SUPFAM" id="SSF51735">
    <property type="entry name" value="NAD(P)-binding Rossmann-fold domains"/>
    <property type="match status" value="1"/>
</dbReference>
<keyword evidence="2" id="KW-0521">NADP</keyword>
<dbReference type="FunFam" id="3.40.50.720:FF:000084">
    <property type="entry name" value="Short-chain dehydrogenase reductase"/>
    <property type="match status" value="1"/>
</dbReference>
<dbReference type="Proteomes" id="UP000027920">
    <property type="component" value="Unassembled WGS sequence"/>
</dbReference>
<evidence type="ECO:0000256" key="1">
    <source>
        <dbReference type="ARBA" id="ARBA00006484"/>
    </source>
</evidence>
<dbReference type="OrthoDB" id="294295at2759"/>
<dbReference type="InterPro" id="IPR036291">
    <property type="entry name" value="NAD(P)-bd_dom_sf"/>
</dbReference>
<dbReference type="PANTHER" id="PTHR43639">
    <property type="entry name" value="OXIDOREDUCTASE, SHORT-CHAIN DEHYDROGENASE/REDUCTASE FAMILY (AFU_ORTHOLOGUE AFUA_5G02870)"/>
    <property type="match status" value="1"/>
</dbReference>
<evidence type="ECO:0000313" key="5">
    <source>
        <dbReference type="Proteomes" id="UP000027920"/>
    </source>
</evidence>
<evidence type="ECO:0000256" key="2">
    <source>
        <dbReference type="ARBA" id="ARBA00022857"/>
    </source>
</evidence>
<dbReference type="VEuPathDB" id="FungiDB:A1O9_06459"/>
<dbReference type="PRINTS" id="PR00081">
    <property type="entry name" value="GDHRDH"/>
</dbReference>
<keyword evidence="5" id="KW-1185">Reference proteome</keyword>
<dbReference type="AlphaFoldDB" id="A0A072PGU7"/>
<sequence length="256" mass="27421">MSRLNGKVIIVTGGGAGFGRAIVLKLVREGARVLAVDLNGAEAEQTVILCPPASCHACTADVTLESSWRQILSTARSLFVDRLDVVVNCAGVIHGAAPSHEVPEEQFDFMFKVNVKPLYLSTKVIVPWWKERKCPGLFINLSSTSEPRPRPYFVWYAASKGAVTAATKGLAAEYASDGIRYNCIRPSIGETAMLSKVLGDPDSSDSDRREKILGSIPLGRVCKPEDVANITSFLASDEASYITGAAFDVDGGRGVS</sequence>
<accession>A0A072PGU7</accession>
<organism evidence="4 5">
    <name type="scientific">Exophiala aquamarina CBS 119918</name>
    <dbReference type="NCBI Taxonomy" id="1182545"/>
    <lineage>
        <taxon>Eukaryota</taxon>
        <taxon>Fungi</taxon>
        <taxon>Dikarya</taxon>
        <taxon>Ascomycota</taxon>
        <taxon>Pezizomycotina</taxon>
        <taxon>Eurotiomycetes</taxon>
        <taxon>Chaetothyriomycetidae</taxon>
        <taxon>Chaetothyriales</taxon>
        <taxon>Herpotrichiellaceae</taxon>
        <taxon>Exophiala</taxon>
    </lineage>
</organism>
<dbReference type="RefSeq" id="XP_013261123.1">
    <property type="nucleotide sequence ID" value="XM_013405669.1"/>
</dbReference>
<dbReference type="GO" id="GO:0016491">
    <property type="term" value="F:oxidoreductase activity"/>
    <property type="evidence" value="ECO:0007669"/>
    <property type="project" value="UniProtKB-KW"/>
</dbReference>